<organism evidence="13 14">
    <name type="scientific">Eimeria brunetti</name>
    <dbReference type="NCBI Taxonomy" id="51314"/>
    <lineage>
        <taxon>Eukaryota</taxon>
        <taxon>Sar</taxon>
        <taxon>Alveolata</taxon>
        <taxon>Apicomplexa</taxon>
        <taxon>Conoidasida</taxon>
        <taxon>Coccidia</taxon>
        <taxon>Eucoccidiorida</taxon>
        <taxon>Eimeriorina</taxon>
        <taxon>Eimeriidae</taxon>
        <taxon>Eimeria</taxon>
    </lineage>
</organism>
<keyword evidence="4" id="KW-0479">Metal-binding</keyword>
<evidence type="ECO:0000256" key="3">
    <source>
        <dbReference type="ARBA" id="ARBA00013081"/>
    </source>
</evidence>
<dbReference type="OrthoDB" id="10264738at2759"/>
<sequence length="247" mass="27209">MSTKRLASPPTPAVDVGGKRRCVDSGVTTISFPGFYLQAAVYGDKGARKQMEDERLVLPSLAALEPSLKPSRDFAVFAIMDGHGGRQSANFVKTALPIEIAKQLKLYMEQQQQQQQQQEGDEQQQQQQQQQQNGGEQQQTQPLKTTLYAAFRKVDSRIATEIPACRDGCTAVFVLILGRQVFIAGLGDSAAFLARKKDDGHYAIPLTETHRPYLLAEKERILRMGGTIEGGRVNGVLELTRSFGDIS</sequence>
<feature type="region of interest" description="Disordered" evidence="11">
    <location>
        <begin position="112"/>
        <end position="142"/>
    </location>
</feature>
<evidence type="ECO:0000256" key="6">
    <source>
        <dbReference type="ARBA" id="ARBA00022842"/>
    </source>
</evidence>
<keyword evidence="7" id="KW-0904">Protein phosphatase</keyword>
<evidence type="ECO:0000259" key="12">
    <source>
        <dbReference type="PROSITE" id="PS51746"/>
    </source>
</evidence>
<evidence type="ECO:0000256" key="9">
    <source>
        <dbReference type="ARBA" id="ARBA00047761"/>
    </source>
</evidence>
<feature type="compositionally biased region" description="Low complexity" evidence="11">
    <location>
        <begin position="112"/>
        <end position="141"/>
    </location>
</feature>
<protein>
    <recommendedName>
        <fullName evidence="3">protein-serine/threonine phosphatase</fullName>
        <ecNumber evidence="3">3.1.3.16</ecNumber>
    </recommendedName>
</protein>
<dbReference type="VEuPathDB" id="ToxoDB:EBH_0048230"/>
<evidence type="ECO:0000256" key="11">
    <source>
        <dbReference type="SAM" id="MobiDB-lite"/>
    </source>
</evidence>
<keyword evidence="5" id="KW-0378">Hydrolase</keyword>
<dbReference type="InterPro" id="IPR036457">
    <property type="entry name" value="PPM-type-like_dom_sf"/>
</dbReference>
<dbReference type="GO" id="GO:0004722">
    <property type="term" value="F:protein serine/threonine phosphatase activity"/>
    <property type="evidence" value="ECO:0007669"/>
    <property type="project" value="UniProtKB-EC"/>
</dbReference>
<comment type="catalytic activity">
    <reaction evidence="10">
        <text>O-phospho-L-threonyl-[protein] + H2O = L-threonyl-[protein] + phosphate</text>
        <dbReference type="Rhea" id="RHEA:47004"/>
        <dbReference type="Rhea" id="RHEA-COMP:11060"/>
        <dbReference type="Rhea" id="RHEA-COMP:11605"/>
        <dbReference type="ChEBI" id="CHEBI:15377"/>
        <dbReference type="ChEBI" id="CHEBI:30013"/>
        <dbReference type="ChEBI" id="CHEBI:43474"/>
        <dbReference type="ChEBI" id="CHEBI:61977"/>
        <dbReference type="EC" id="3.1.3.16"/>
    </reaction>
</comment>
<dbReference type="EMBL" id="HG713100">
    <property type="protein sequence ID" value="CDJ52265.1"/>
    <property type="molecule type" value="Genomic_DNA"/>
</dbReference>
<name>U6LWT9_9EIME</name>
<dbReference type="InterPro" id="IPR001932">
    <property type="entry name" value="PPM-type_phosphatase-like_dom"/>
</dbReference>
<comment type="cofactor">
    <cofactor evidence="1">
        <name>Mn(2+)</name>
        <dbReference type="ChEBI" id="CHEBI:29035"/>
    </cofactor>
</comment>
<dbReference type="EC" id="3.1.3.16" evidence="3"/>
<dbReference type="InterPro" id="IPR015655">
    <property type="entry name" value="PP2C"/>
</dbReference>
<keyword evidence="8" id="KW-0464">Manganese</keyword>
<reference evidence="13" key="1">
    <citation type="submission" date="2013-10" db="EMBL/GenBank/DDBJ databases">
        <title>Genomic analysis of the causative agents of coccidiosis in chickens.</title>
        <authorList>
            <person name="Reid A.J."/>
            <person name="Blake D."/>
            <person name="Billington K."/>
            <person name="Browne H."/>
            <person name="Dunn M."/>
            <person name="Hung S."/>
            <person name="Kawahara F."/>
            <person name="Miranda-Saavedra D."/>
            <person name="Mourier T."/>
            <person name="Nagra H."/>
            <person name="Otto T.D."/>
            <person name="Rawlings N."/>
            <person name="Sanchez A."/>
            <person name="Sanders M."/>
            <person name="Subramaniam C."/>
            <person name="Tay Y."/>
            <person name="Dear P."/>
            <person name="Doerig C."/>
            <person name="Gruber A."/>
            <person name="Parkinson J."/>
            <person name="Shirley M."/>
            <person name="Wan K.L."/>
            <person name="Berriman M."/>
            <person name="Tomley F."/>
            <person name="Pain A."/>
        </authorList>
    </citation>
    <scope>NUCLEOTIDE SEQUENCE [LARGE SCALE GENOMIC DNA]</scope>
    <source>
        <strain evidence="13">Houghton</strain>
    </source>
</reference>
<dbReference type="Proteomes" id="UP000030750">
    <property type="component" value="Unassembled WGS sequence"/>
</dbReference>
<evidence type="ECO:0000256" key="5">
    <source>
        <dbReference type="ARBA" id="ARBA00022801"/>
    </source>
</evidence>
<evidence type="ECO:0000256" key="2">
    <source>
        <dbReference type="ARBA" id="ARBA00006702"/>
    </source>
</evidence>
<dbReference type="Pfam" id="PF00481">
    <property type="entry name" value="PP2C"/>
    <property type="match status" value="1"/>
</dbReference>
<evidence type="ECO:0000256" key="8">
    <source>
        <dbReference type="ARBA" id="ARBA00023211"/>
    </source>
</evidence>
<dbReference type="CDD" id="cd00143">
    <property type="entry name" value="PP2Cc"/>
    <property type="match status" value="1"/>
</dbReference>
<proteinExistence type="inferred from homology"/>
<dbReference type="AlphaFoldDB" id="U6LWT9"/>
<dbReference type="GO" id="GO:0046872">
    <property type="term" value="F:metal ion binding"/>
    <property type="evidence" value="ECO:0007669"/>
    <property type="project" value="UniProtKB-KW"/>
</dbReference>
<dbReference type="SUPFAM" id="SSF81606">
    <property type="entry name" value="PP2C-like"/>
    <property type="match status" value="1"/>
</dbReference>
<gene>
    <name evidence="13" type="ORF">EBH_0048230</name>
</gene>
<dbReference type="PANTHER" id="PTHR13832">
    <property type="entry name" value="PROTEIN PHOSPHATASE 2C"/>
    <property type="match status" value="1"/>
</dbReference>
<evidence type="ECO:0000313" key="13">
    <source>
        <dbReference type="EMBL" id="CDJ52265.1"/>
    </source>
</evidence>
<evidence type="ECO:0000256" key="1">
    <source>
        <dbReference type="ARBA" id="ARBA00001936"/>
    </source>
</evidence>
<reference evidence="13" key="2">
    <citation type="submission" date="2013-10" db="EMBL/GenBank/DDBJ databases">
        <authorList>
            <person name="Aslett M."/>
        </authorList>
    </citation>
    <scope>NUCLEOTIDE SEQUENCE [LARGE SCALE GENOMIC DNA]</scope>
    <source>
        <strain evidence="13">Houghton</strain>
    </source>
</reference>
<comment type="catalytic activity">
    <reaction evidence="9">
        <text>O-phospho-L-seryl-[protein] + H2O = L-seryl-[protein] + phosphate</text>
        <dbReference type="Rhea" id="RHEA:20629"/>
        <dbReference type="Rhea" id="RHEA-COMP:9863"/>
        <dbReference type="Rhea" id="RHEA-COMP:11604"/>
        <dbReference type="ChEBI" id="CHEBI:15377"/>
        <dbReference type="ChEBI" id="CHEBI:29999"/>
        <dbReference type="ChEBI" id="CHEBI:43474"/>
        <dbReference type="ChEBI" id="CHEBI:83421"/>
        <dbReference type="EC" id="3.1.3.16"/>
    </reaction>
</comment>
<dbReference type="PANTHER" id="PTHR13832:SF803">
    <property type="entry name" value="PROTEIN PHOSPHATASE 1G"/>
    <property type="match status" value="1"/>
</dbReference>
<evidence type="ECO:0000256" key="7">
    <source>
        <dbReference type="ARBA" id="ARBA00022912"/>
    </source>
</evidence>
<dbReference type="Gene3D" id="3.60.40.10">
    <property type="entry name" value="PPM-type phosphatase domain"/>
    <property type="match status" value="1"/>
</dbReference>
<evidence type="ECO:0000256" key="10">
    <source>
        <dbReference type="ARBA" id="ARBA00048336"/>
    </source>
</evidence>
<dbReference type="PROSITE" id="PS51746">
    <property type="entry name" value="PPM_2"/>
    <property type="match status" value="1"/>
</dbReference>
<comment type="similarity">
    <text evidence="2">Belongs to the PP2C family.</text>
</comment>
<evidence type="ECO:0000256" key="4">
    <source>
        <dbReference type="ARBA" id="ARBA00022723"/>
    </source>
</evidence>
<accession>U6LWT9</accession>
<feature type="domain" description="PPM-type phosphatase" evidence="12">
    <location>
        <begin position="38"/>
        <end position="247"/>
    </location>
</feature>
<dbReference type="SMART" id="SM00332">
    <property type="entry name" value="PP2Cc"/>
    <property type="match status" value="1"/>
</dbReference>
<keyword evidence="6" id="KW-0460">Magnesium</keyword>
<keyword evidence="14" id="KW-1185">Reference proteome</keyword>
<evidence type="ECO:0000313" key="14">
    <source>
        <dbReference type="Proteomes" id="UP000030750"/>
    </source>
</evidence>